<dbReference type="PANTHER" id="PTHR23501">
    <property type="entry name" value="MAJOR FACILITATOR SUPERFAMILY"/>
    <property type="match status" value="1"/>
</dbReference>
<dbReference type="CDD" id="cd17502">
    <property type="entry name" value="MFS_Azr1_MDR_like"/>
    <property type="match status" value="1"/>
</dbReference>
<evidence type="ECO:0000259" key="8">
    <source>
        <dbReference type="PROSITE" id="PS50850"/>
    </source>
</evidence>
<keyword evidence="10" id="KW-1185">Reference proteome</keyword>
<feature type="compositionally biased region" description="Low complexity" evidence="6">
    <location>
        <begin position="8"/>
        <end position="27"/>
    </location>
</feature>
<dbReference type="Gene3D" id="1.20.1720.10">
    <property type="entry name" value="Multidrug resistance protein D"/>
    <property type="match status" value="1"/>
</dbReference>
<evidence type="ECO:0000313" key="10">
    <source>
        <dbReference type="Proteomes" id="UP001500767"/>
    </source>
</evidence>
<proteinExistence type="predicted"/>
<dbReference type="EMBL" id="BAAAYR010000001">
    <property type="protein sequence ID" value="GAA3553659.1"/>
    <property type="molecule type" value="Genomic_DNA"/>
</dbReference>
<feature type="transmembrane region" description="Helical" evidence="7">
    <location>
        <begin position="80"/>
        <end position="99"/>
    </location>
</feature>
<feature type="region of interest" description="Disordered" evidence="6">
    <location>
        <begin position="1"/>
        <end position="27"/>
    </location>
</feature>
<feature type="compositionally biased region" description="Basic and acidic residues" evidence="6">
    <location>
        <begin position="545"/>
        <end position="557"/>
    </location>
</feature>
<dbReference type="InterPro" id="IPR011701">
    <property type="entry name" value="MFS"/>
</dbReference>
<keyword evidence="2 7" id="KW-0812">Transmembrane</keyword>
<dbReference type="PROSITE" id="PS50850">
    <property type="entry name" value="MFS"/>
    <property type="match status" value="1"/>
</dbReference>
<evidence type="ECO:0000256" key="5">
    <source>
        <dbReference type="SAM" id="Coils"/>
    </source>
</evidence>
<feature type="transmembrane region" description="Helical" evidence="7">
    <location>
        <begin position="111"/>
        <end position="130"/>
    </location>
</feature>
<evidence type="ECO:0000256" key="1">
    <source>
        <dbReference type="ARBA" id="ARBA00004651"/>
    </source>
</evidence>
<dbReference type="PRINTS" id="PR01036">
    <property type="entry name" value="TCRTETB"/>
</dbReference>
<feature type="transmembrane region" description="Helical" evidence="7">
    <location>
        <begin position="169"/>
        <end position="190"/>
    </location>
</feature>
<evidence type="ECO:0000313" key="9">
    <source>
        <dbReference type="EMBL" id="GAA3553659.1"/>
    </source>
</evidence>
<comment type="caution">
    <text evidence="9">The sequence shown here is derived from an EMBL/GenBank/DDBJ whole genome shotgun (WGS) entry which is preliminary data.</text>
</comment>
<feature type="domain" description="Major facilitator superfamily (MFS) profile" evidence="8">
    <location>
        <begin position="45"/>
        <end position="523"/>
    </location>
</feature>
<feature type="transmembrane region" description="Helical" evidence="7">
    <location>
        <begin position="136"/>
        <end position="157"/>
    </location>
</feature>
<feature type="transmembrane region" description="Helical" evidence="7">
    <location>
        <begin position="501"/>
        <end position="519"/>
    </location>
</feature>
<dbReference type="Pfam" id="PF07690">
    <property type="entry name" value="MFS_1"/>
    <property type="match status" value="1"/>
</dbReference>
<dbReference type="InterPro" id="IPR020846">
    <property type="entry name" value="MFS_dom"/>
</dbReference>
<evidence type="ECO:0000256" key="7">
    <source>
        <dbReference type="SAM" id="Phobius"/>
    </source>
</evidence>
<feature type="coiled-coil region" evidence="5">
    <location>
        <begin position="698"/>
        <end position="732"/>
    </location>
</feature>
<keyword evidence="3 7" id="KW-1133">Transmembrane helix</keyword>
<dbReference type="Proteomes" id="UP001500767">
    <property type="component" value="Unassembled WGS sequence"/>
</dbReference>
<name>A0ABP6WM85_9ACTN</name>
<dbReference type="Gene3D" id="1.20.1250.20">
    <property type="entry name" value="MFS general substrate transporter like domains"/>
    <property type="match status" value="1"/>
</dbReference>
<feature type="transmembrane region" description="Helical" evidence="7">
    <location>
        <begin position="427"/>
        <end position="451"/>
    </location>
</feature>
<gene>
    <name evidence="9" type="ORF">GCM10022197_05960</name>
</gene>
<feature type="transmembrane region" description="Helical" evidence="7">
    <location>
        <begin position="196"/>
        <end position="218"/>
    </location>
</feature>
<keyword evidence="4 7" id="KW-0472">Membrane</keyword>
<feature type="transmembrane region" description="Helical" evidence="7">
    <location>
        <begin position="263"/>
        <end position="280"/>
    </location>
</feature>
<feature type="region of interest" description="Disordered" evidence="6">
    <location>
        <begin position="539"/>
        <end position="565"/>
    </location>
</feature>
<feature type="transmembrane region" description="Helical" evidence="7">
    <location>
        <begin position="335"/>
        <end position="354"/>
    </location>
</feature>
<evidence type="ECO:0000256" key="2">
    <source>
        <dbReference type="ARBA" id="ARBA00022692"/>
    </source>
</evidence>
<dbReference type="InterPro" id="IPR036259">
    <property type="entry name" value="MFS_trans_sf"/>
</dbReference>
<keyword evidence="5" id="KW-0175">Coiled coil</keyword>
<evidence type="ECO:0000256" key="4">
    <source>
        <dbReference type="ARBA" id="ARBA00023136"/>
    </source>
</evidence>
<evidence type="ECO:0000256" key="6">
    <source>
        <dbReference type="SAM" id="MobiDB-lite"/>
    </source>
</evidence>
<feature type="transmembrane region" description="Helical" evidence="7">
    <location>
        <begin position="366"/>
        <end position="384"/>
    </location>
</feature>
<feature type="transmembrane region" description="Helical" evidence="7">
    <location>
        <begin position="45"/>
        <end position="68"/>
    </location>
</feature>
<dbReference type="PANTHER" id="PTHR23501:SF197">
    <property type="entry name" value="COMD"/>
    <property type="match status" value="1"/>
</dbReference>
<accession>A0ABP6WM85</accession>
<sequence>MKGTMSVTTSRAEAPAPTTAPTTSTTAPAPVGAAKVYSHREILEVMTGLLAALFTAMLSTTIVSTALPTIMSDLHGTQRQYTWVITASLLALTITTPIWGKLSDLFSKKLLVQLAIVIFVAGSVGAGLSQTVPPMMAFRALQGVGMGGLIAVTQAIMGSMISPRERGRYSGYMGAVMAVSTVSGPLLGGVLTDSVGWRWCFFVCVPLAVISLVVLQRTLKLVTVRRHVRIDYVGAVLVAVVAALPMLWVTFAGSDYAWISWQSSVYLVGFAVAVALLVVVELRAPEPMVPLRVLKNRTTLLMILASLGVGMAMFGSSTFLTQFFQLGGGETPTRAGLMTIPLIISQLLVSTLGGQLVSRTGRWKPLMVVGAVALVAGLGLMATIDHTTPYWQVAVYMTVMGVGIGALVQNIVLAVQNTVDVSQIGATSAAIAFFRSLAGAVGVAVLGAILANQVGVKVTAGLRAIGVNGAGAGDGSLDLNDLPAPVQAVVRAAYGDSFGELFLIAGAAALLTLVTVLVVKEVPLRTTVELRPEAAGDVTSALAEDTGREARGLEGPKAENGTATGAARTATAAATASATASDADADADATWDDPSARRVVAALDVLTAAQDQARTNLAVSGQTQTELVALVEGLEKRIDTVTAEFRSQLDAIRDRLTDPEVQPSLGLDGEGGDRLRSYEYRLLLDSQQTADKVTLVARTEAERVLADAEAQVAELQERITTLRQVESELADRVATKVS</sequence>
<evidence type="ECO:0000256" key="3">
    <source>
        <dbReference type="ARBA" id="ARBA00022989"/>
    </source>
</evidence>
<reference evidence="10" key="1">
    <citation type="journal article" date="2019" name="Int. J. Syst. Evol. Microbiol.">
        <title>The Global Catalogue of Microorganisms (GCM) 10K type strain sequencing project: providing services to taxonomists for standard genome sequencing and annotation.</title>
        <authorList>
            <consortium name="The Broad Institute Genomics Platform"/>
            <consortium name="The Broad Institute Genome Sequencing Center for Infectious Disease"/>
            <person name="Wu L."/>
            <person name="Ma J."/>
        </authorList>
    </citation>
    <scope>NUCLEOTIDE SEQUENCE [LARGE SCALE GENOMIC DNA]</scope>
    <source>
        <strain evidence="10">JCM 16540</strain>
    </source>
</reference>
<dbReference type="SUPFAM" id="SSF103473">
    <property type="entry name" value="MFS general substrate transporter"/>
    <property type="match status" value="1"/>
</dbReference>
<protein>
    <recommendedName>
        <fullName evidence="8">Major facilitator superfamily (MFS) profile domain-containing protein</fullName>
    </recommendedName>
</protein>
<comment type="subcellular location">
    <subcellularLocation>
        <location evidence="1">Cell membrane</location>
        <topology evidence="1">Multi-pass membrane protein</topology>
    </subcellularLocation>
</comment>
<feature type="transmembrane region" description="Helical" evidence="7">
    <location>
        <begin position="230"/>
        <end position="251"/>
    </location>
</feature>
<organism evidence="9 10">
    <name type="scientific">Microlunatus spumicola</name>
    <dbReference type="NCBI Taxonomy" id="81499"/>
    <lineage>
        <taxon>Bacteria</taxon>
        <taxon>Bacillati</taxon>
        <taxon>Actinomycetota</taxon>
        <taxon>Actinomycetes</taxon>
        <taxon>Propionibacteriales</taxon>
        <taxon>Propionibacteriaceae</taxon>
        <taxon>Microlunatus</taxon>
    </lineage>
</organism>
<feature type="transmembrane region" description="Helical" evidence="7">
    <location>
        <begin position="390"/>
        <end position="415"/>
    </location>
</feature>
<feature type="transmembrane region" description="Helical" evidence="7">
    <location>
        <begin position="300"/>
        <end position="323"/>
    </location>
</feature>